<keyword evidence="4" id="KW-1185">Reference proteome</keyword>
<evidence type="ECO:0000256" key="1">
    <source>
        <dbReference type="SAM" id="SignalP"/>
    </source>
</evidence>
<evidence type="ECO:0000313" key="3">
    <source>
        <dbReference type="EMBL" id="NER17660.1"/>
    </source>
</evidence>
<reference evidence="3 4" key="1">
    <citation type="submission" date="2020-01" db="EMBL/GenBank/DDBJ databases">
        <title>Spongiivirga citrea KCTC 32990T.</title>
        <authorList>
            <person name="Wang G."/>
        </authorList>
    </citation>
    <scope>NUCLEOTIDE SEQUENCE [LARGE SCALE GENOMIC DNA]</scope>
    <source>
        <strain evidence="3 4">KCTC 32990</strain>
    </source>
</reference>
<dbReference type="Gene3D" id="3.40.33.10">
    <property type="entry name" value="CAP"/>
    <property type="match status" value="1"/>
</dbReference>
<dbReference type="RefSeq" id="WP_164032337.1">
    <property type="nucleotide sequence ID" value="NZ_JAABOQ010000004.1"/>
</dbReference>
<accession>A0A6M0CV47</accession>
<feature type="chain" id="PRO_5027123305" evidence="1">
    <location>
        <begin position="22"/>
        <end position="171"/>
    </location>
</feature>
<comment type="caution">
    <text evidence="3">The sequence shown here is derived from an EMBL/GenBank/DDBJ whole genome shotgun (WGS) entry which is preliminary data.</text>
</comment>
<protein>
    <submittedName>
        <fullName evidence="3">CAP domain-containing protein</fullName>
    </submittedName>
</protein>
<dbReference type="InterPro" id="IPR035940">
    <property type="entry name" value="CAP_sf"/>
</dbReference>
<sequence>MKSVFPQVAALFLLCFLSSCSVDSIENETDGLSISNTEHSNVKVVVSYTSIEKEIQERINQFRSNLGLSVLVLQDVITEKADEHSDTMIKDGAASHKNFGARATYIKNTLGADDVAENVGANYNSAQGVVTAWINSDSHRTVLEDDFTHIGISAKKDTNGKYYYTTIFSKL</sequence>
<dbReference type="InterPro" id="IPR014044">
    <property type="entry name" value="CAP_dom"/>
</dbReference>
<feature type="domain" description="SCP" evidence="2">
    <location>
        <begin position="57"/>
        <end position="165"/>
    </location>
</feature>
<dbReference type="AlphaFoldDB" id="A0A6M0CV47"/>
<dbReference type="CDD" id="cd05379">
    <property type="entry name" value="CAP_bacterial"/>
    <property type="match status" value="1"/>
</dbReference>
<dbReference type="Proteomes" id="UP000474296">
    <property type="component" value="Unassembled WGS sequence"/>
</dbReference>
<dbReference type="PROSITE" id="PS51257">
    <property type="entry name" value="PROKAR_LIPOPROTEIN"/>
    <property type="match status" value="1"/>
</dbReference>
<dbReference type="EMBL" id="JAABOQ010000004">
    <property type="protein sequence ID" value="NER17660.1"/>
    <property type="molecule type" value="Genomic_DNA"/>
</dbReference>
<dbReference type="PANTHER" id="PTHR31157:SF1">
    <property type="entry name" value="SCP DOMAIN-CONTAINING PROTEIN"/>
    <property type="match status" value="1"/>
</dbReference>
<feature type="signal peptide" evidence="1">
    <location>
        <begin position="1"/>
        <end position="21"/>
    </location>
</feature>
<gene>
    <name evidence="3" type="ORF">GWK10_10590</name>
</gene>
<evidence type="ECO:0000259" key="2">
    <source>
        <dbReference type="Pfam" id="PF00188"/>
    </source>
</evidence>
<proteinExistence type="predicted"/>
<name>A0A6M0CV47_9FLAO</name>
<dbReference type="PANTHER" id="PTHR31157">
    <property type="entry name" value="SCP DOMAIN-CONTAINING PROTEIN"/>
    <property type="match status" value="1"/>
</dbReference>
<organism evidence="3 4">
    <name type="scientific">Spongiivirga citrea</name>
    <dbReference type="NCBI Taxonomy" id="1481457"/>
    <lineage>
        <taxon>Bacteria</taxon>
        <taxon>Pseudomonadati</taxon>
        <taxon>Bacteroidota</taxon>
        <taxon>Flavobacteriia</taxon>
        <taxon>Flavobacteriales</taxon>
        <taxon>Flavobacteriaceae</taxon>
        <taxon>Spongiivirga</taxon>
    </lineage>
</organism>
<dbReference type="Pfam" id="PF00188">
    <property type="entry name" value="CAP"/>
    <property type="match status" value="1"/>
</dbReference>
<keyword evidence="1" id="KW-0732">Signal</keyword>
<dbReference type="SUPFAM" id="SSF55797">
    <property type="entry name" value="PR-1-like"/>
    <property type="match status" value="1"/>
</dbReference>
<evidence type="ECO:0000313" key="4">
    <source>
        <dbReference type="Proteomes" id="UP000474296"/>
    </source>
</evidence>